<accession>A0A7W6IKR3</accession>
<sequence>MNIDMLNMPGQLFLGTSAESARAAGARRFNSAAKAIRFAMEQAAPVSLHGAQLCVGNRRYGSRQIRNLHRQLADIGQARGPGR</sequence>
<gene>
    <name evidence="1" type="ORF">GGR20_001074</name>
</gene>
<evidence type="ECO:0000313" key="2">
    <source>
        <dbReference type="Proteomes" id="UP000547011"/>
    </source>
</evidence>
<dbReference type="EMBL" id="JACIEW010000002">
    <property type="protein sequence ID" value="MBB4051438.1"/>
    <property type="molecule type" value="Genomic_DNA"/>
</dbReference>
<evidence type="ECO:0000313" key="1">
    <source>
        <dbReference type="EMBL" id="MBB4051438.1"/>
    </source>
</evidence>
<keyword evidence="2" id="KW-1185">Reference proteome</keyword>
<organism evidence="1 2">
    <name type="scientific">Devosia subaequoris</name>
    <dbReference type="NCBI Taxonomy" id="395930"/>
    <lineage>
        <taxon>Bacteria</taxon>
        <taxon>Pseudomonadati</taxon>
        <taxon>Pseudomonadota</taxon>
        <taxon>Alphaproteobacteria</taxon>
        <taxon>Hyphomicrobiales</taxon>
        <taxon>Devosiaceae</taxon>
        <taxon>Devosia</taxon>
    </lineage>
</organism>
<name>A0A7W6IKR3_9HYPH</name>
<dbReference type="RefSeq" id="WP_116588427.1">
    <property type="nucleotide sequence ID" value="NZ_JACIEW010000002.1"/>
</dbReference>
<reference evidence="1 2" key="1">
    <citation type="submission" date="2020-08" db="EMBL/GenBank/DDBJ databases">
        <title>Genomic Encyclopedia of Type Strains, Phase IV (KMG-IV): sequencing the most valuable type-strain genomes for metagenomic binning, comparative biology and taxonomic classification.</title>
        <authorList>
            <person name="Goeker M."/>
        </authorList>
    </citation>
    <scope>NUCLEOTIDE SEQUENCE [LARGE SCALE GENOMIC DNA]</scope>
    <source>
        <strain evidence="1 2">DSM 23447</strain>
    </source>
</reference>
<proteinExistence type="predicted"/>
<dbReference type="Proteomes" id="UP000547011">
    <property type="component" value="Unassembled WGS sequence"/>
</dbReference>
<protein>
    <submittedName>
        <fullName evidence="1">Uncharacterized protein</fullName>
    </submittedName>
</protein>
<dbReference type="AlphaFoldDB" id="A0A7W6IKR3"/>
<comment type="caution">
    <text evidence="1">The sequence shown here is derived from an EMBL/GenBank/DDBJ whole genome shotgun (WGS) entry which is preliminary data.</text>
</comment>